<protein>
    <submittedName>
        <fullName evidence="1">Uncharacterized protein</fullName>
    </submittedName>
</protein>
<sequence>MQKAILTFKDKAGGNVDVNLSFDPPVKGSSTMTPAISLGFQALDVLKKAEHQRSVDLDQLQELIRPVAHLANRYVANLHKGDREYTDAIADLSALNDALTKLPKPASDEEE</sequence>
<accession>A0A7U7ELT3</accession>
<reference evidence="1 2" key="1">
    <citation type="submission" date="2020-08" db="EMBL/GenBank/DDBJ databases">
        <authorList>
            <person name="Criscuolo A."/>
        </authorList>
    </citation>
    <scope>NUCLEOTIDE SEQUENCE [LARGE SCALE GENOMIC DNA]</scope>
    <source>
        <strain evidence="1">CIP111764</strain>
    </source>
</reference>
<dbReference type="Proteomes" id="UP000583387">
    <property type="component" value="Unassembled WGS sequence"/>
</dbReference>
<dbReference type="RefSeq" id="WP_187670557.1">
    <property type="nucleotide sequence ID" value="NZ_CAJFCI010000031.1"/>
</dbReference>
<dbReference type="AlphaFoldDB" id="A0A7U7ELT3"/>
<gene>
    <name evidence="1" type="ORF">PSEWESI4_01477</name>
</gene>
<evidence type="ECO:0000313" key="1">
    <source>
        <dbReference type="EMBL" id="CAD5107206.1"/>
    </source>
</evidence>
<comment type="caution">
    <text evidence="1">The sequence shown here is derived from an EMBL/GenBank/DDBJ whole genome shotgun (WGS) entry which is preliminary data.</text>
</comment>
<proteinExistence type="predicted"/>
<evidence type="ECO:0000313" key="2">
    <source>
        <dbReference type="Proteomes" id="UP000583387"/>
    </source>
</evidence>
<organism evidence="1 2">
    <name type="scientific">Zestomonas carbonaria</name>
    <dbReference type="NCBI Taxonomy" id="2762745"/>
    <lineage>
        <taxon>Bacteria</taxon>
        <taxon>Pseudomonadati</taxon>
        <taxon>Pseudomonadota</taxon>
        <taxon>Gammaproteobacteria</taxon>
        <taxon>Pseudomonadales</taxon>
        <taxon>Pseudomonadaceae</taxon>
        <taxon>Zestomonas</taxon>
    </lineage>
</organism>
<name>A0A7U7ELT3_9GAMM</name>
<dbReference type="EMBL" id="CAJFCI010000031">
    <property type="protein sequence ID" value="CAD5107206.1"/>
    <property type="molecule type" value="Genomic_DNA"/>
</dbReference>
<keyword evidence="2" id="KW-1185">Reference proteome</keyword>